<accession>A0A5B7J8A4</accession>
<keyword evidence="2" id="KW-1185">Reference proteome</keyword>
<proteinExistence type="predicted"/>
<comment type="caution">
    <text evidence="1">The sequence shown here is derived from an EMBL/GenBank/DDBJ whole genome shotgun (WGS) entry which is preliminary data.</text>
</comment>
<name>A0A5B7J8A4_PORTR</name>
<gene>
    <name evidence="1" type="ORF">E2C01_087511</name>
</gene>
<reference evidence="1 2" key="1">
    <citation type="submission" date="2019-05" db="EMBL/GenBank/DDBJ databases">
        <title>Another draft genome of Portunus trituberculatus and its Hox gene families provides insights of decapod evolution.</title>
        <authorList>
            <person name="Jeong J.-H."/>
            <person name="Song I."/>
            <person name="Kim S."/>
            <person name="Choi T."/>
            <person name="Kim D."/>
            <person name="Ryu S."/>
            <person name="Kim W."/>
        </authorList>
    </citation>
    <scope>NUCLEOTIDE SEQUENCE [LARGE SCALE GENOMIC DNA]</scope>
    <source>
        <tissue evidence="1">Muscle</tissue>
    </source>
</reference>
<dbReference type="AlphaFoldDB" id="A0A5B7J8A4"/>
<dbReference type="EMBL" id="VSRR010091252">
    <property type="protein sequence ID" value="MPC92422.1"/>
    <property type="molecule type" value="Genomic_DNA"/>
</dbReference>
<sequence>MRGSKFHIGPESLLRPVDGQGHACVCGAFCGLHQIF</sequence>
<protein>
    <submittedName>
        <fullName evidence="1">Uncharacterized protein</fullName>
    </submittedName>
</protein>
<evidence type="ECO:0000313" key="1">
    <source>
        <dbReference type="EMBL" id="MPC92422.1"/>
    </source>
</evidence>
<dbReference type="Proteomes" id="UP000324222">
    <property type="component" value="Unassembled WGS sequence"/>
</dbReference>
<organism evidence="1 2">
    <name type="scientific">Portunus trituberculatus</name>
    <name type="common">Swimming crab</name>
    <name type="synonym">Neptunus trituberculatus</name>
    <dbReference type="NCBI Taxonomy" id="210409"/>
    <lineage>
        <taxon>Eukaryota</taxon>
        <taxon>Metazoa</taxon>
        <taxon>Ecdysozoa</taxon>
        <taxon>Arthropoda</taxon>
        <taxon>Crustacea</taxon>
        <taxon>Multicrustacea</taxon>
        <taxon>Malacostraca</taxon>
        <taxon>Eumalacostraca</taxon>
        <taxon>Eucarida</taxon>
        <taxon>Decapoda</taxon>
        <taxon>Pleocyemata</taxon>
        <taxon>Brachyura</taxon>
        <taxon>Eubrachyura</taxon>
        <taxon>Portunoidea</taxon>
        <taxon>Portunidae</taxon>
        <taxon>Portuninae</taxon>
        <taxon>Portunus</taxon>
    </lineage>
</organism>
<evidence type="ECO:0000313" key="2">
    <source>
        <dbReference type="Proteomes" id="UP000324222"/>
    </source>
</evidence>